<dbReference type="Proteomes" id="UP000736335">
    <property type="component" value="Unassembled WGS sequence"/>
</dbReference>
<sequence>MQATFQDFPIELIIEVFANLDHTHILRCAAVCKSFNAVVRDSHKLRYTIELAFDGLVNLPQSEPTPVYEKLQRLLSCRNAWRTLAWKHNFHVPMSGSCRAYELVSGTFAKSIGTHVGHGSRHFIMSTLPSRKRPDPRFIITEDVGVPSKDFVIDPTQDLIGYVSESVPFVLGNQIQINIMTISSHRPHPEAANPVISHTCGLPFVMTNSFVAIAEDVLAIFFWIENPGLIIWNWRSGKLLVYVNDYGGLPPGIWDFSFISNRAFILTSRELSGSIEIYVFQDPPTNPELTRVASLRLPALQPTITPALFSTHSGPFTADDSPSANYTALKEKPFTISKHSRIHAMCIQYLSAGGHLDRRFRFFFFVKNDFFLKLVNEHRAGETRGVNSQRTLIWEEWGVENTRFLAYGMQPRWLRYVHGLRVVCPPYPSDEGSLGCVLEVFDFNVHPKRLPGSENLTRNVNATRASEAAADKGAEGDMNEGRAGNSSPSLSSSSSSSSPSTRPSSPASSSSITREVSYTVNIEPSTISASAVFVDDVISKLPYIKTVRKDLSLVYSGFMIDDERIVGIKAGIAFFAWRGVRGLNVRYFCRLRRTVRWGT</sequence>
<evidence type="ECO:0000313" key="4">
    <source>
        <dbReference type="Proteomes" id="UP000736335"/>
    </source>
</evidence>
<feature type="compositionally biased region" description="Polar residues" evidence="1">
    <location>
        <begin position="454"/>
        <end position="464"/>
    </location>
</feature>
<organism evidence="3 4">
    <name type="scientific">Thelephora terrestris</name>
    <dbReference type="NCBI Taxonomy" id="56493"/>
    <lineage>
        <taxon>Eukaryota</taxon>
        <taxon>Fungi</taxon>
        <taxon>Dikarya</taxon>
        <taxon>Basidiomycota</taxon>
        <taxon>Agaricomycotina</taxon>
        <taxon>Agaricomycetes</taxon>
        <taxon>Thelephorales</taxon>
        <taxon>Thelephoraceae</taxon>
        <taxon>Thelephora</taxon>
    </lineage>
</organism>
<evidence type="ECO:0000259" key="2">
    <source>
        <dbReference type="PROSITE" id="PS50181"/>
    </source>
</evidence>
<evidence type="ECO:0000313" key="3">
    <source>
        <dbReference type="EMBL" id="KAF9782405.1"/>
    </source>
</evidence>
<dbReference type="SUPFAM" id="SSF81383">
    <property type="entry name" value="F-box domain"/>
    <property type="match status" value="1"/>
</dbReference>
<dbReference type="EMBL" id="WIUZ02000012">
    <property type="protein sequence ID" value="KAF9782405.1"/>
    <property type="molecule type" value="Genomic_DNA"/>
</dbReference>
<comment type="caution">
    <text evidence="3">The sequence shown here is derived from an EMBL/GenBank/DDBJ whole genome shotgun (WGS) entry which is preliminary data.</text>
</comment>
<keyword evidence="4" id="KW-1185">Reference proteome</keyword>
<proteinExistence type="predicted"/>
<dbReference type="CDD" id="cd09917">
    <property type="entry name" value="F-box_SF"/>
    <property type="match status" value="1"/>
</dbReference>
<dbReference type="OrthoDB" id="2745718at2759"/>
<dbReference type="Gene3D" id="1.20.1280.50">
    <property type="match status" value="1"/>
</dbReference>
<dbReference type="AlphaFoldDB" id="A0A9P6H9W7"/>
<dbReference type="SMART" id="SM00256">
    <property type="entry name" value="FBOX"/>
    <property type="match status" value="1"/>
</dbReference>
<reference evidence="3" key="1">
    <citation type="journal article" date="2020" name="Nat. Commun.">
        <title>Large-scale genome sequencing of mycorrhizal fungi provides insights into the early evolution of symbiotic traits.</title>
        <authorList>
            <person name="Miyauchi S."/>
            <person name="Kiss E."/>
            <person name="Kuo A."/>
            <person name="Drula E."/>
            <person name="Kohler A."/>
            <person name="Sanchez-Garcia M."/>
            <person name="Morin E."/>
            <person name="Andreopoulos B."/>
            <person name="Barry K.W."/>
            <person name="Bonito G."/>
            <person name="Buee M."/>
            <person name="Carver A."/>
            <person name="Chen C."/>
            <person name="Cichocki N."/>
            <person name="Clum A."/>
            <person name="Culley D."/>
            <person name="Crous P.W."/>
            <person name="Fauchery L."/>
            <person name="Girlanda M."/>
            <person name="Hayes R.D."/>
            <person name="Keri Z."/>
            <person name="LaButti K."/>
            <person name="Lipzen A."/>
            <person name="Lombard V."/>
            <person name="Magnuson J."/>
            <person name="Maillard F."/>
            <person name="Murat C."/>
            <person name="Nolan M."/>
            <person name="Ohm R.A."/>
            <person name="Pangilinan J."/>
            <person name="Pereira M.F."/>
            <person name="Perotto S."/>
            <person name="Peter M."/>
            <person name="Pfister S."/>
            <person name="Riley R."/>
            <person name="Sitrit Y."/>
            <person name="Stielow J.B."/>
            <person name="Szollosi G."/>
            <person name="Zifcakova L."/>
            <person name="Stursova M."/>
            <person name="Spatafora J.W."/>
            <person name="Tedersoo L."/>
            <person name="Vaario L.M."/>
            <person name="Yamada A."/>
            <person name="Yan M."/>
            <person name="Wang P."/>
            <person name="Xu J."/>
            <person name="Bruns T."/>
            <person name="Baldrian P."/>
            <person name="Vilgalys R."/>
            <person name="Dunand C."/>
            <person name="Henrissat B."/>
            <person name="Grigoriev I.V."/>
            <person name="Hibbett D."/>
            <person name="Nagy L.G."/>
            <person name="Martin F.M."/>
        </authorList>
    </citation>
    <scope>NUCLEOTIDE SEQUENCE</scope>
    <source>
        <strain evidence="3">UH-Tt-Lm1</strain>
    </source>
</reference>
<reference evidence="3" key="2">
    <citation type="submission" date="2020-11" db="EMBL/GenBank/DDBJ databases">
        <authorList>
            <consortium name="DOE Joint Genome Institute"/>
            <person name="Kuo A."/>
            <person name="Miyauchi S."/>
            <person name="Kiss E."/>
            <person name="Drula E."/>
            <person name="Kohler A."/>
            <person name="Sanchez-Garcia M."/>
            <person name="Andreopoulos B."/>
            <person name="Barry K.W."/>
            <person name="Bonito G."/>
            <person name="Buee M."/>
            <person name="Carver A."/>
            <person name="Chen C."/>
            <person name="Cichocki N."/>
            <person name="Clum A."/>
            <person name="Culley D."/>
            <person name="Crous P.W."/>
            <person name="Fauchery L."/>
            <person name="Girlanda M."/>
            <person name="Hayes R."/>
            <person name="Keri Z."/>
            <person name="Labutti K."/>
            <person name="Lipzen A."/>
            <person name="Lombard V."/>
            <person name="Magnuson J."/>
            <person name="Maillard F."/>
            <person name="Morin E."/>
            <person name="Murat C."/>
            <person name="Nolan M."/>
            <person name="Ohm R."/>
            <person name="Pangilinan J."/>
            <person name="Pereira M."/>
            <person name="Perotto S."/>
            <person name="Peter M."/>
            <person name="Riley R."/>
            <person name="Sitrit Y."/>
            <person name="Stielow B."/>
            <person name="Szollosi G."/>
            <person name="Zifcakova L."/>
            <person name="Stursova M."/>
            <person name="Spatafora J.W."/>
            <person name="Tedersoo L."/>
            <person name="Vaario L.-M."/>
            <person name="Yamada A."/>
            <person name="Yan M."/>
            <person name="Wang P."/>
            <person name="Xu J."/>
            <person name="Bruns T."/>
            <person name="Baldrian P."/>
            <person name="Vilgalys R."/>
            <person name="Henrissat B."/>
            <person name="Grigoriev I.V."/>
            <person name="Hibbett D."/>
            <person name="Nagy L.G."/>
            <person name="Martin F.M."/>
        </authorList>
    </citation>
    <scope>NUCLEOTIDE SEQUENCE</scope>
    <source>
        <strain evidence="3">UH-Tt-Lm1</strain>
    </source>
</reference>
<dbReference type="InterPro" id="IPR001810">
    <property type="entry name" value="F-box_dom"/>
</dbReference>
<gene>
    <name evidence="3" type="ORF">BJ322DRAFT_1009960</name>
</gene>
<name>A0A9P6H9W7_9AGAM</name>
<protein>
    <recommendedName>
        <fullName evidence="2">F-box domain-containing protein</fullName>
    </recommendedName>
</protein>
<evidence type="ECO:0000256" key="1">
    <source>
        <dbReference type="SAM" id="MobiDB-lite"/>
    </source>
</evidence>
<feature type="region of interest" description="Disordered" evidence="1">
    <location>
        <begin position="452"/>
        <end position="510"/>
    </location>
</feature>
<dbReference type="InterPro" id="IPR036047">
    <property type="entry name" value="F-box-like_dom_sf"/>
</dbReference>
<accession>A0A9P6H9W7</accession>
<feature type="domain" description="F-box" evidence="2">
    <location>
        <begin position="2"/>
        <end position="48"/>
    </location>
</feature>
<dbReference type="Pfam" id="PF00646">
    <property type="entry name" value="F-box"/>
    <property type="match status" value="1"/>
</dbReference>
<feature type="compositionally biased region" description="Low complexity" evidence="1">
    <location>
        <begin position="486"/>
        <end position="510"/>
    </location>
</feature>
<dbReference type="PROSITE" id="PS50181">
    <property type="entry name" value="FBOX"/>
    <property type="match status" value="1"/>
</dbReference>